<feature type="domain" description="Cytochrome b561 bacterial/Ni-hydrogenase" evidence="14">
    <location>
        <begin position="5"/>
        <end position="168"/>
    </location>
</feature>
<evidence type="ECO:0000256" key="3">
    <source>
        <dbReference type="ARBA" id="ARBA00022448"/>
    </source>
</evidence>
<evidence type="ECO:0000256" key="5">
    <source>
        <dbReference type="ARBA" id="ARBA00022617"/>
    </source>
</evidence>
<keyword evidence="3" id="KW-0813">Transport</keyword>
<sequence length="169" mass="19345">MKHKYAWQQVVLHWLSAVIIIWATFSGFYVALFEVPPRIKDWVGFFNVSLTAAFIPFFALRVWYLLRLGKPAHEQPLTLANRAADIAHLLLYINISVVLLSGVLMMERDINIFNLLSIPQPISNLAITQRFNVIHIISCASLAGLVLLHVLAVIKHEFCGNRILRKMWL</sequence>
<dbReference type="GO" id="GO:0022904">
    <property type="term" value="P:respiratory electron transport chain"/>
    <property type="evidence" value="ECO:0007669"/>
    <property type="project" value="InterPro"/>
</dbReference>
<evidence type="ECO:0000313" key="16">
    <source>
        <dbReference type="Proteomes" id="UP000262210"/>
    </source>
</evidence>
<evidence type="ECO:0000256" key="6">
    <source>
        <dbReference type="ARBA" id="ARBA00022692"/>
    </source>
</evidence>
<keyword evidence="6 13" id="KW-0812">Transmembrane</keyword>
<feature type="transmembrane region" description="Helical" evidence="13">
    <location>
        <begin position="133"/>
        <end position="154"/>
    </location>
</feature>
<evidence type="ECO:0000256" key="8">
    <source>
        <dbReference type="ARBA" id="ARBA00022982"/>
    </source>
</evidence>
<evidence type="ECO:0000256" key="12">
    <source>
        <dbReference type="ARBA" id="ARBA00037975"/>
    </source>
</evidence>
<gene>
    <name evidence="15" type="ORF">DHV72_08605</name>
</gene>
<feature type="transmembrane region" description="Helical" evidence="13">
    <location>
        <begin position="12"/>
        <end position="32"/>
    </location>
</feature>
<keyword evidence="11 13" id="KW-0472">Membrane</keyword>
<dbReference type="PANTHER" id="PTHR30529">
    <property type="entry name" value="CYTOCHROME B561"/>
    <property type="match status" value="1"/>
</dbReference>
<comment type="caution">
    <text evidence="15">The sequence shown here is derived from an EMBL/GenBank/DDBJ whole genome shotgun (WGS) entry which is preliminary data.</text>
</comment>
<evidence type="ECO:0000256" key="2">
    <source>
        <dbReference type="ARBA" id="ARBA00004651"/>
    </source>
</evidence>
<reference evidence="15 16" key="1">
    <citation type="journal article" date="2018" name="Nat. Biotechnol.">
        <title>A standardized bacterial taxonomy based on genome phylogeny substantially revises the tree of life.</title>
        <authorList>
            <person name="Parks D.H."/>
            <person name="Chuvochina M."/>
            <person name="Waite D.W."/>
            <person name="Rinke C."/>
            <person name="Skarshewski A."/>
            <person name="Chaumeil P.A."/>
            <person name="Hugenholtz P."/>
        </authorList>
    </citation>
    <scope>NUCLEOTIDE SEQUENCE [LARGE SCALE GENOMIC DNA]</scope>
    <source>
        <strain evidence="15">UBA11264</strain>
    </source>
</reference>
<evidence type="ECO:0000256" key="11">
    <source>
        <dbReference type="ARBA" id="ARBA00023136"/>
    </source>
</evidence>
<evidence type="ECO:0000259" key="14">
    <source>
        <dbReference type="Pfam" id="PF01292"/>
    </source>
</evidence>
<dbReference type="GO" id="GO:0005886">
    <property type="term" value="C:plasma membrane"/>
    <property type="evidence" value="ECO:0007669"/>
    <property type="project" value="UniProtKB-SubCell"/>
</dbReference>
<dbReference type="EMBL" id="DPSM01000015">
    <property type="protein sequence ID" value="HCK00073.1"/>
    <property type="molecule type" value="Genomic_DNA"/>
</dbReference>
<evidence type="ECO:0000256" key="10">
    <source>
        <dbReference type="ARBA" id="ARBA00023004"/>
    </source>
</evidence>
<accession>A0A9C7QVT0</accession>
<evidence type="ECO:0000256" key="13">
    <source>
        <dbReference type="SAM" id="Phobius"/>
    </source>
</evidence>
<evidence type="ECO:0000313" key="15">
    <source>
        <dbReference type="EMBL" id="HCK00073.1"/>
    </source>
</evidence>
<name>A0A9C7QVT0_9GAMM</name>
<organism evidence="15 16">
    <name type="scientific">Serratia grimesii</name>
    <dbReference type="NCBI Taxonomy" id="82995"/>
    <lineage>
        <taxon>Bacteria</taxon>
        <taxon>Pseudomonadati</taxon>
        <taxon>Pseudomonadota</taxon>
        <taxon>Gammaproteobacteria</taxon>
        <taxon>Enterobacterales</taxon>
        <taxon>Yersiniaceae</taxon>
        <taxon>Serratia</taxon>
    </lineage>
</organism>
<keyword evidence="7" id="KW-0479">Metal-binding</keyword>
<comment type="subcellular location">
    <subcellularLocation>
        <location evidence="2">Cell membrane</location>
        <topology evidence="2">Multi-pass membrane protein</topology>
    </subcellularLocation>
</comment>
<dbReference type="RefSeq" id="WP_278430949.1">
    <property type="nucleotide sequence ID" value="NZ_DPSM01000015.1"/>
</dbReference>
<keyword evidence="9 13" id="KW-1133">Transmembrane helix</keyword>
<evidence type="ECO:0000256" key="9">
    <source>
        <dbReference type="ARBA" id="ARBA00022989"/>
    </source>
</evidence>
<evidence type="ECO:0000256" key="1">
    <source>
        <dbReference type="ARBA" id="ARBA00001970"/>
    </source>
</evidence>
<comment type="cofactor">
    <cofactor evidence="1">
        <name>heme b</name>
        <dbReference type="ChEBI" id="CHEBI:60344"/>
    </cofactor>
</comment>
<proteinExistence type="inferred from homology"/>
<dbReference type="PANTHER" id="PTHR30529:SF1">
    <property type="entry name" value="CYTOCHROME B561 HOMOLOG 2"/>
    <property type="match status" value="1"/>
</dbReference>
<dbReference type="GO" id="GO:0009055">
    <property type="term" value="F:electron transfer activity"/>
    <property type="evidence" value="ECO:0007669"/>
    <property type="project" value="InterPro"/>
</dbReference>
<keyword evidence="5" id="KW-0349">Heme</keyword>
<dbReference type="GO" id="GO:0020037">
    <property type="term" value="F:heme binding"/>
    <property type="evidence" value="ECO:0007669"/>
    <property type="project" value="TreeGrafter"/>
</dbReference>
<dbReference type="SUPFAM" id="SSF81342">
    <property type="entry name" value="Transmembrane di-heme cytochromes"/>
    <property type="match status" value="1"/>
</dbReference>
<feature type="transmembrane region" description="Helical" evidence="13">
    <location>
        <begin position="44"/>
        <end position="66"/>
    </location>
</feature>
<comment type="similarity">
    <text evidence="12">Belongs to the cytochrome b561 family.</text>
</comment>
<evidence type="ECO:0000256" key="7">
    <source>
        <dbReference type="ARBA" id="ARBA00022723"/>
    </source>
</evidence>
<dbReference type="Pfam" id="PF01292">
    <property type="entry name" value="Ni_hydr_CYTB"/>
    <property type="match status" value="1"/>
</dbReference>
<dbReference type="InterPro" id="IPR016174">
    <property type="entry name" value="Di-haem_cyt_TM"/>
</dbReference>
<dbReference type="InterPro" id="IPR052168">
    <property type="entry name" value="Cytochrome_b561_oxidase"/>
</dbReference>
<dbReference type="Proteomes" id="UP000262210">
    <property type="component" value="Unassembled WGS sequence"/>
</dbReference>
<dbReference type="InterPro" id="IPR011577">
    <property type="entry name" value="Cyt_b561_bac/Ni-Hgenase"/>
</dbReference>
<dbReference type="GO" id="GO:0046872">
    <property type="term" value="F:metal ion binding"/>
    <property type="evidence" value="ECO:0007669"/>
    <property type="project" value="UniProtKB-KW"/>
</dbReference>
<dbReference type="AlphaFoldDB" id="A0A9C7QVT0"/>
<keyword evidence="4" id="KW-1003">Cell membrane</keyword>
<feature type="transmembrane region" description="Helical" evidence="13">
    <location>
        <begin position="86"/>
        <end position="106"/>
    </location>
</feature>
<protein>
    <submittedName>
        <fullName evidence="15">Cytochrome B</fullName>
    </submittedName>
</protein>
<keyword evidence="10" id="KW-0408">Iron</keyword>
<evidence type="ECO:0000256" key="4">
    <source>
        <dbReference type="ARBA" id="ARBA00022475"/>
    </source>
</evidence>
<keyword evidence="8" id="KW-0249">Electron transport</keyword>